<dbReference type="AlphaFoldDB" id="A0A238L2T2"/>
<dbReference type="InterPro" id="IPR032710">
    <property type="entry name" value="NTF2-like_dom_sf"/>
</dbReference>
<sequence length="133" mass="14533">MTLKSEIEKIDDGFFAALNAMFEGDVAPMEALWSHADDVIYMGPSPDLFHIGWKVTDQDWVAQGRALLGGSIKVLNRHVVLGDTLATVHHVAEASGQGDGSGIRMRGTNVYRHEGGAWKLIAHHSDPLPYIDL</sequence>
<keyword evidence="3" id="KW-1185">Reference proteome</keyword>
<proteinExistence type="predicted"/>
<evidence type="ECO:0000313" key="3">
    <source>
        <dbReference type="Proteomes" id="UP000202485"/>
    </source>
</evidence>
<dbReference type="Proteomes" id="UP000202485">
    <property type="component" value="Unassembled WGS sequence"/>
</dbReference>
<evidence type="ECO:0000259" key="1">
    <source>
        <dbReference type="Pfam" id="PF13474"/>
    </source>
</evidence>
<dbReference type="OrthoDB" id="953853at2"/>
<evidence type="ECO:0000313" key="2">
    <source>
        <dbReference type="EMBL" id="SMX49383.1"/>
    </source>
</evidence>
<protein>
    <submittedName>
        <fullName evidence="2">SnoaL-like domain protein</fullName>
    </submittedName>
</protein>
<feature type="domain" description="SnoaL-like" evidence="1">
    <location>
        <begin position="16"/>
        <end position="125"/>
    </location>
</feature>
<organism evidence="2 3">
    <name type="scientific">Ruegeria arenilitoris</name>
    <dbReference type="NCBI Taxonomy" id="1173585"/>
    <lineage>
        <taxon>Bacteria</taxon>
        <taxon>Pseudomonadati</taxon>
        <taxon>Pseudomonadota</taxon>
        <taxon>Alphaproteobacteria</taxon>
        <taxon>Rhodobacterales</taxon>
        <taxon>Roseobacteraceae</taxon>
        <taxon>Ruegeria</taxon>
    </lineage>
</organism>
<dbReference type="InterPro" id="IPR037401">
    <property type="entry name" value="SnoaL-like"/>
</dbReference>
<accession>A0A238L2T2</accession>
<reference evidence="3" key="1">
    <citation type="submission" date="2017-05" db="EMBL/GenBank/DDBJ databases">
        <authorList>
            <person name="Rodrigo-Torres L."/>
            <person name="Arahal R. D."/>
            <person name="Lucena T."/>
        </authorList>
    </citation>
    <scope>NUCLEOTIDE SEQUENCE [LARGE SCALE GENOMIC DNA]</scope>
    <source>
        <strain evidence="3">CECT 8715</strain>
    </source>
</reference>
<dbReference type="RefSeq" id="WP_093965348.1">
    <property type="nucleotide sequence ID" value="NZ_FXYG01000006.1"/>
</dbReference>
<dbReference type="EMBL" id="FXYG01000006">
    <property type="protein sequence ID" value="SMX49383.1"/>
    <property type="molecule type" value="Genomic_DNA"/>
</dbReference>
<dbReference type="SUPFAM" id="SSF54427">
    <property type="entry name" value="NTF2-like"/>
    <property type="match status" value="1"/>
</dbReference>
<dbReference type="Gene3D" id="3.10.450.50">
    <property type="match status" value="1"/>
</dbReference>
<gene>
    <name evidence="2" type="ORF">RUA8715_03736</name>
</gene>
<name>A0A238L2T2_9RHOB</name>
<dbReference type="Pfam" id="PF13474">
    <property type="entry name" value="SnoaL_3"/>
    <property type="match status" value="1"/>
</dbReference>